<comment type="caution">
    <text evidence="1">The sequence shown here is derived from an EMBL/GenBank/DDBJ whole genome shotgun (WGS) entry which is preliminary data.</text>
</comment>
<proteinExistence type="predicted"/>
<reference evidence="1" key="1">
    <citation type="journal article" date="2020" name="New Phytol.">
        <title>Comparative genomics reveals dynamic genome evolution in host specialist ectomycorrhizal fungi.</title>
        <authorList>
            <person name="Lofgren L.A."/>
            <person name="Nguyen N.H."/>
            <person name="Vilgalys R."/>
            <person name="Ruytinx J."/>
            <person name="Liao H.L."/>
            <person name="Branco S."/>
            <person name="Kuo A."/>
            <person name="LaButti K."/>
            <person name="Lipzen A."/>
            <person name="Andreopoulos W."/>
            <person name="Pangilinan J."/>
            <person name="Riley R."/>
            <person name="Hundley H."/>
            <person name="Na H."/>
            <person name="Barry K."/>
            <person name="Grigoriev I.V."/>
            <person name="Stajich J.E."/>
            <person name="Kennedy P.G."/>
        </authorList>
    </citation>
    <scope>NUCLEOTIDE SEQUENCE</scope>
    <source>
        <strain evidence="1">MN1</strain>
    </source>
</reference>
<dbReference type="Proteomes" id="UP000807769">
    <property type="component" value="Unassembled WGS sequence"/>
</dbReference>
<protein>
    <submittedName>
        <fullName evidence="1">Uncharacterized protein</fullName>
    </submittedName>
</protein>
<dbReference type="GeneID" id="64631260"/>
<dbReference type="EMBL" id="JABBWG010000076">
    <property type="protein sequence ID" value="KAG1802547.1"/>
    <property type="molecule type" value="Genomic_DNA"/>
</dbReference>
<organism evidence="1 2">
    <name type="scientific">Suillus subaureus</name>
    <dbReference type="NCBI Taxonomy" id="48587"/>
    <lineage>
        <taxon>Eukaryota</taxon>
        <taxon>Fungi</taxon>
        <taxon>Dikarya</taxon>
        <taxon>Basidiomycota</taxon>
        <taxon>Agaricomycotina</taxon>
        <taxon>Agaricomycetes</taxon>
        <taxon>Agaricomycetidae</taxon>
        <taxon>Boletales</taxon>
        <taxon>Suillineae</taxon>
        <taxon>Suillaceae</taxon>
        <taxon>Suillus</taxon>
    </lineage>
</organism>
<keyword evidence="2" id="KW-1185">Reference proteome</keyword>
<evidence type="ECO:0000313" key="1">
    <source>
        <dbReference type="EMBL" id="KAG1802547.1"/>
    </source>
</evidence>
<dbReference type="RefSeq" id="XP_041186336.1">
    <property type="nucleotide sequence ID" value="XM_041337244.1"/>
</dbReference>
<dbReference type="AlphaFoldDB" id="A0A9P7DTD7"/>
<sequence>MRMRGICAVLHLQLRAWKLTVPALLGSAVLVSAAIISRQPFWQSSGDRLDQVLSRGCYCNSLLHKHTDASIFGGSR</sequence>
<gene>
    <name evidence="1" type="ORF">BJ212DRAFT_1397345</name>
</gene>
<accession>A0A9P7DTD7</accession>
<name>A0A9P7DTD7_9AGAM</name>
<evidence type="ECO:0000313" key="2">
    <source>
        <dbReference type="Proteomes" id="UP000807769"/>
    </source>
</evidence>